<dbReference type="InterPro" id="IPR036396">
    <property type="entry name" value="Cyt_P450_sf"/>
</dbReference>
<dbReference type="PANTHER" id="PTHR24291:SF175">
    <property type="entry name" value="CYTOCHROME P450"/>
    <property type="match status" value="1"/>
</dbReference>
<dbReference type="CTD" id="6752375"/>
<accession>B3RT57</accession>
<evidence type="ECO:0000256" key="1">
    <source>
        <dbReference type="ARBA" id="ARBA00010617"/>
    </source>
</evidence>
<feature type="binding site" description="axial binding residue" evidence="4">
    <location>
        <position position="140"/>
    </location>
    <ligand>
        <name>heme</name>
        <dbReference type="ChEBI" id="CHEBI:30413"/>
    </ligand>
    <ligandPart>
        <name>Fe</name>
        <dbReference type="ChEBI" id="CHEBI:18248"/>
    </ligandPart>
</feature>
<evidence type="ECO:0000256" key="3">
    <source>
        <dbReference type="ARBA" id="ARBA00023004"/>
    </source>
</evidence>
<organism evidence="5 6">
    <name type="scientific">Trichoplax adhaerens</name>
    <name type="common">Trichoplax reptans</name>
    <dbReference type="NCBI Taxonomy" id="10228"/>
    <lineage>
        <taxon>Eukaryota</taxon>
        <taxon>Metazoa</taxon>
        <taxon>Placozoa</taxon>
        <taxon>Uniplacotomia</taxon>
        <taxon>Trichoplacea</taxon>
        <taxon>Trichoplacidae</taxon>
        <taxon>Trichoplax</taxon>
    </lineage>
</organism>
<proteinExistence type="inferred from homology"/>
<evidence type="ECO:0000313" key="5">
    <source>
        <dbReference type="EMBL" id="EDV27166.1"/>
    </source>
</evidence>
<evidence type="ECO:0000256" key="2">
    <source>
        <dbReference type="ARBA" id="ARBA00022723"/>
    </source>
</evidence>
<dbReference type="GO" id="GO:0004497">
    <property type="term" value="F:monooxygenase activity"/>
    <property type="evidence" value="ECO:0007669"/>
    <property type="project" value="InterPro"/>
</dbReference>
<dbReference type="AlphaFoldDB" id="B3RT57"/>
<evidence type="ECO:0000256" key="4">
    <source>
        <dbReference type="PIRSR" id="PIRSR602403-1"/>
    </source>
</evidence>
<keyword evidence="6" id="KW-1185">Reference proteome</keyword>
<evidence type="ECO:0008006" key="7">
    <source>
        <dbReference type="Google" id="ProtNLM"/>
    </source>
</evidence>
<feature type="non-terminal residue" evidence="5">
    <location>
        <position position="145"/>
    </location>
</feature>
<reference evidence="5 6" key="1">
    <citation type="journal article" date="2008" name="Nature">
        <title>The Trichoplax genome and the nature of placozoans.</title>
        <authorList>
            <person name="Srivastava M."/>
            <person name="Begovic E."/>
            <person name="Chapman J."/>
            <person name="Putnam N.H."/>
            <person name="Hellsten U."/>
            <person name="Kawashima T."/>
            <person name="Kuo A."/>
            <person name="Mitros T."/>
            <person name="Salamov A."/>
            <person name="Carpenter M.L."/>
            <person name="Signorovitch A.Y."/>
            <person name="Moreno M.A."/>
            <person name="Kamm K."/>
            <person name="Grimwood J."/>
            <person name="Schmutz J."/>
            <person name="Shapiro H."/>
            <person name="Grigoriev I.V."/>
            <person name="Buss L.W."/>
            <person name="Schierwater B."/>
            <person name="Dellaporta S.L."/>
            <person name="Rokhsar D.S."/>
        </authorList>
    </citation>
    <scope>NUCLEOTIDE SEQUENCE [LARGE SCALE GENOMIC DNA]</scope>
    <source>
        <strain evidence="5 6">Grell-BS-1999</strain>
    </source>
</reference>
<dbReference type="Proteomes" id="UP000009022">
    <property type="component" value="Unassembled WGS sequence"/>
</dbReference>
<dbReference type="PRINTS" id="PR00385">
    <property type="entry name" value="P450"/>
</dbReference>
<gene>
    <name evidence="5" type="ORF">TRIADDRAFT_7968</name>
</gene>
<dbReference type="GO" id="GO:0016705">
    <property type="term" value="F:oxidoreductase activity, acting on paired donors, with incorporation or reduction of molecular oxygen"/>
    <property type="evidence" value="ECO:0007669"/>
    <property type="project" value="InterPro"/>
</dbReference>
<dbReference type="InterPro" id="IPR001128">
    <property type="entry name" value="Cyt_P450"/>
</dbReference>
<dbReference type="PhylomeDB" id="B3RT57"/>
<dbReference type="PANTHER" id="PTHR24291">
    <property type="entry name" value="CYTOCHROME P450 FAMILY 4"/>
    <property type="match status" value="1"/>
</dbReference>
<dbReference type="RefSeq" id="XP_002111162.1">
    <property type="nucleotide sequence ID" value="XM_002111126.1"/>
</dbReference>
<dbReference type="Pfam" id="PF00067">
    <property type="entry name" value="p450"/>
    <property type="match status" value="1"/>
</dbReference>
<dbReference type="OMA" id="RIIFARL"/>
<dbReference type="Gene3D" id="1.10.630.10">
    <property type="entry name" value="Cytochrome P450"/>
    <property type="match status" value="1"/>
</dbReference>
<dbReference type="eggNOG" id="KOG0157">
    <property type="taxonomic scope" value="Eukaryota"/>
</dbReference>
<comment type="similarity">
    <text evidence="1">Belongs to the cytochrome P450 family.</text>
</comment>
<feature type="non-terminal residue" evidence="5">
    <location>
        <position position="1"/>
    </location>
</feature>
<sequence>TFLFTGHETTSVSMTWTLYALASNPDVQEKVRREIRMVLEEHHLITLDVLEKLPYLENAIKESLRLFSPAPMTFRVAINDDKIDKYDIPKGTVITIVPPHRYALPDYFPDPLQFNPDRWEDSNYTDKYSYVPFLAGPRTCIGNKF</sequence>
<comment type="cofactor">
    <cofactor evidence="4">
        <name>heme</name>
        <dbReference type="ChEBI" id="CHEBI:30413"/>
    </cofactor>
</comment>
<dbReference type="GeneID" id="6752375"/>
<dbReference type="GO" id="GO:0020037">
    <property type="term" value="F:heme binding"/>
    <property type="evidence" value="ECO:0007669"/>
    <property type="project" value="InterPro"/>
</dbReference>
<keyword evidence="4" id="KW-0349">Heme</keyword>
<dbReference type="SUPFAM" id="SSF48264">
    <property type="entry name" value="Cytochrome P450"/>
    <property type="match status" value="1"/>
</dbReference>
<dbReference type="HOGENOM" id="CLU_001570_5_7_1"/>
<keyword evidence="3 4" id="KW-0408">Iron</keyword>
<dbReference type="InParanoid" id="B3RT57"/>
<name>B3RT57_TRIAD</name>
<protein>
    <recommendedName>
        <fullName evidence="7">Cytochrome P450</fullName>
    </recommendedName>
</protein>
<dbReference type="PRINTS" id="PR00465">
    <property type="entry name" value="EP450IV"/>
</dbReference>
<keyword evidence="2 4" id="KW-0479">Metal-binding</keyword>
<dbReference type="GO" id="GO:0005506">
    <property type="term" value="F:iron ion binding"/>
    <property type="evidence" value="ECO:0007669"/>
    <property type="project" value="InterPro"/>
</dbReference>
<dbReference type="InterPro" id="IPR050196">
    <property type="entry name" value="Cytochrome_P450_Monoox"/>
</dbReference>
<evidence type="ECO:0000313" key="6">
    <source>
        <dbReference type="Proteomes" id="UP000009022"/>
    </source>
</evidence>
<dbReference type="InterPro" id="IPR002403">
    <property type="entry name" value="Cyt_P450_E_grp-IV"/>
</dbReference>
<dbReference type="OrthoDB" id="1470350at2759"/>
<dbReference type="KEGG" id="tad:TRIADDRAFT_7968"/>
<dbReference type="EMBL" id="DS985243">
    <property type="protein sequence ID" value="EDV27166.1"/>
    <property type="molecule type" value="Genomic_DNA"/>
</dbReference>
<dbReference type="STRING" id="10228.B3RT57"/>